<evidence type="ECO:0000313" key="2">
    <source>
        <dbReference type="Proteomes" id="UP000185911"/>
    </source>
</evidence>
<dbReference type="AlphaFoldDB" id="A0A1Q8YF16"/>
<name>A0A1Q8YF16_9BURK</name>
<accession>A0A1Q8YF16</accession>
<dbReference type="Proteomes" id="UP000185911">
    <property type="component" value="Unassembled WGS sequence"/>
</dbReference>
<organism evidence="1 2">
    <name type="scientific">Rhodoferax antarcticus ANT.BR</name>
    <dbReference type="NCBI Taxonomy" id="1111071"/>
    <lineage>
        <taxon>Bacteria</taxon>
        <taxon>Pseudomonadati</taxon>
        <taxon>Pseudomonadota</taxon>
        <taxon>Betaproteobacteria</taxon>
        <taxon>Burkholderiales</taxon>
        <taxon>Comamonadaceae</taxon>
        <taxon>Rhodoferax</taxon>
    </lineage>
</organism>
<reference evidence="1 2" key="1">
    <citation type="submission" date="2017-01" db="EMBL/GenBank/DDBJ databases">
        <title>Genome sequence of Rhodoferax antarcticus ANT.BR, a psychrophilic purple nonsulfur bacterium from an Antarctic microbial mat.</title>
        <authorList>
            <person name="Baker J."/>
            <person name="Riester C."/>
            <person name="Skinner B."/>
            <person name="Newell A."/>
            <person name="Swingley W."/>
            <person name="Madigan M."/>
            <person name="Jung D."/>
            <person name="Asao M."/>
            <person name="Chen M."/>
            <person name="Loughlin P."/>
            <person name="Pan H."/>
            <person name="Lin S."/>
            <person name="Li N."/>
            <person name="Shaw J."/>
            <person name="Prado M."/>
            <person name="Sherman C."/>
            <person name="Li X."/>
            <person name="Tang J."/>
            <person name="Blankenship R."/>
            <person name="Zhao T."/>
            <person name="Touchman J."/>
            <person name="Sattley M."/>
        </authorList>
    </citation>
    <scope>NUCLEOTIDE SEQUENCE [LARGE SCALE GENOMIC DNA]</scope>
    <source>
        <strain evidence="1 2">ANT.BR</strain>
    </source>
</reference>
<keyword evidence="2" id="KW-1185">Reference proteome</keyword>
<sequence length="45" mass="4801">MGLREHFLSIAVRCDVALTQGERSAGRSRCADVLRGGPLQIGTMA</sequence>
<gene>
    <name evidence="1" type="ORF">BLL52_2887</name>
</gene>
<comment type="caution">
    <text evidence="1">The sequence shown here is derived from an EMBL/GenBank/DDBJ whole genome shotgun (WGS) entry which is preliminary data.</text>
</comment>
<dbReference type="EMBL" id="MSYM01000013">
    <property type="protein sequence ID" value="OLP06651.1"/>
    <property type="molecule type" value="Genomic_DNA"/>
</dbReference>
<proteinExistence type="predicted"/>
<protein>
    <submittedName>
        <fullName evidence="1">Uncharacterized protein</fullName>
    </submittedName>
</protein>
<evidence type="ECO:0000313" key="1">
    <source>
        <dbReference type="EMBL" id="OLP06651.1"/>
    </source>
</evidence>